<dbReference type="InterPro" id="IPR039329">
    <property type="entry name" value="SIAE"/>
</dbReference>
<protein>
    <submittedName>
        <fullName evidence="5">Sialate O-acetylesterase</fullName>
    </submittedName>
</protein>
<dbReference type="SUPFAM" id="SSF52266">
    <property type="entry name" value="SGNH hydrolase"/>
    <property type="match status" value="1"/>
</dbReference>
<keyword evidence="7" id="KW-1185">Reference proteome</keyword>
<proteinExistence type="predicted"/>
<keyword evidence="2" id="KW-0326">Glycosidase</keyword>
<dbReference type="Proteomes" id="UP000322315">
    <property type="component" value="Unassembled WGS sequence"/>
</dbReference>
<name>A0A5M7BAK8_9FLAO</name>
<dbReference type="Proteomes" id="UP000315145">
    <property type="component" value="Unassembled WGS sequence"/>
</dbReference>
<keyword evidence="1" id="KW-0378">Hydrolase</keyword>
<dbReference type="OrthoDB" id="9816001at2"/>
<dbReference type="InterPro" id="IPR036514">
    <property type="entry name" value="SGNH_hydro_sf"/>
</dbReference>
<dbReference type="EMBL" id="VMBF01000002">
    <property type="protein sequence ID" value="TSJ80457.1"/>
    <property type="molecule type" value="Genomic_DNA"/>
</dbReference>
<dbReference type="PANTHER" id="PTHR22901:SF0">
    <property type="entry name" value="SIALATE O-ACETYLESTERASE"/>
    <property type="match status" value="1"/>
</dbReference>
<feature type="domain" description="Sialate O-acetylesterase" evidence="3">
    <location>
        <begin position="406"/>
        <end position="516"/>
    </location>
</feature>
<evidence type="ECO:0000313" key="8">
    <source>
        <dbReference type="Proteomes" id="UP000322315"/>
    </source>
</evidence>
<evidence type="ECO:0000313" key="6">
    <source>
        <dbReference type="EMBL" id="TSJ80457.1"/>
    </source>
</evidence>
<reference evidence="6 7" key="2">
    <citation type="submission" date="2019-07" db="EMBL/GenBank/DDBJ databases">
        <title>Algibacter marinivivus sp. nov., isolated from the surface of a marine red alga.</title>
        <authorList>
            <person name="Zhong X."/>
            <person name="Xu W."/>
            <person name="Zhang Y."/>
            <person name="Zhang Q."/>
            <person name="Du Z."/>
        </authorList>
    </citation>
    <scope>NUCLEOTIDE SEQUENCE [LARGE SCALE GENOMIC DNA]</scope>
    <source>
        <strain evidence="6 7">RU-4-M-4</strain>
    </source>
</reference>
<evidence type="ECO:0000256" key="1">
    <source>
        <dbReference type="ARBA" id="ARBA00022801"/>
    </source>
</evidence>
<dbReference type="RefSeq" id="WP_144115828.1">
    <property type="nucleotide sequence ID" value="NZ_JACHGE010000004.1"/>
</dbReference>
<evidence type="ECO:0000313" key="5">
    <source>
        <dbReference type="EMBL" id="KAA5826419.1"/>
    </source>
</evidence>
<feature type="domain" description="Sialate O-acetylesterase" evidence="3">
    <location>
        <begin position="104"/>
        <end position="209"/>
    </location>
</feature>
<dbReference type="AlphaFoldDB" id="A0A5M7BAK8"/>
<dbReference type="InterPro" id="IPR025300">
    <property type="entry name" value="BetaGal_jelly_roll_dom"/>
</dbReference>
<comment type="caution">
    <text evidence="5">The sequence shown here is derived from an EMBL/GenBank/DDBJ whole genome shotgun (WGS) entry which is preliminary data.</text>
</comment>
<dbReference type="PANTHER" id="PTHR22901">
    <property type="entry name" value="SIALATE O-ACETYLESTERASE"/>
    <property type="match status" value="1"/>
</dbReference>
<dbReference type="GO" id="GO:0004553">
    <property type="term" value="F:hydrolase activity, hydrolyzing O-glycosyl compounds"/>
    <property type="evidence" value="ECO:0007669"/>
    <property type="project" value="InterPro"/>
</dbReference>
<dbReference type="Gene3D" id="3.40.50.1110">
    <property type="entry name" value="SGNH hydrolase"/>
    <property type="match status" value="2"/>
</dbReference>
<accession>A0A5M7BAK8</accession>
<dbReference type="Pfam" id="PF13364">
    <property type="entry name" value="BetaGal_ABD2"/>
    <property type="match status" value="1"/>
</dbReference>
<evidence type="ECO:0000259" key="4">
    <source>
        <dbReference type="Pfam" id="PF13364"/>
    </source>
</evidence>
<evidence type="ECO:0000256" key="2">
    <source>
        <dbReference type="ARBA" id="ARBA00023295"/>
    </source>
</evidence>
<reference evidence="5" key="3">
    <citation type="submission" date="2019-09" db="EMBL/GenBank/DDBJ databases">
        <authorList>
            <person name="Zhang D.-C."/>
        </authorList>
    </citation>
    <scope>NUCLEOTIDE SEQUENCE</scope>
    <source>
        <strain evidence="5">RU-4-M-4</strain>
    </source>
</reference>
<feature type="domain" description="Beta-galactosidase jelly roll" evidence="4">
    <location>
        <begin position="282"/>
        <end position="361"/>
    </location>
</feature>
<sequence length="642" mass="72895">MSYNKTVLILIFVLGISTCFGQIKLPKLISDGAILQRDTELKIWGWAAPHETVVLSFDNKEYNPITDAKGNWQLLLPAQKFGGPYQMVFTGTNKITLNNIMFGDVWLCSGQSNMELPMQRLKDKYPKELAEANNPNIRQFLVPDQYDFNTEHSDLDSGTWKEANTQNIAEFSGVAYFFAKELYAKYKVPIGLINAALGGSPVESWMSEDALKKFTGANAELQQFKDSAYVAKIAKSDKNRQQNWYNELQEKDKGGKIGSEWYLESTNDERWEHMEIPGYWADEELGKVNGVVWFRKTVNVSKEMTESEASLWLGRIVDQDHVYVNGTFVGTTGYQYPPRKYKLPVGILKPGKNTIAIKVINEQGRGGFFLDKPYFLAVKKDTIDLKGTWKYKLGTTMEPLKSQTFIRWKAGGLYNKMIAPLLNYKIRGAIWYQGESNTYDPNTYASTFPALIVNWRDKWQIGDFPFIYVQLANFLKETDAPTESNWALLRQAQLSTLSVPNTGMAVITDIGEWNDIHPLNKKDVGKRLSQEAFRLSYGESKVSLCPVPEKAKFKKDKVEIEFKYADSGLKVKGGTTLHYFEISNDGIHFVKASALIKGDAVVVWHSEIKNPKVVRYAWADNPAKANLFSNDDLPVSPFQFKK</sequence>
<dbReference type="Pfam" id="PF03629">
    <property type="entry name" value="SASA"/>
    <property type="match status" value="2"/>
</dbReference>
<dbReference type="GO" id="GO:0001681">
    <property type="term" value="F:sialate O-acetylesterase activity"/>
    <property type="evidence" value="ECO:0007669"/>
    <property type="project" value="InterPro"/>
</dbReference>
<evidence type="ECO:0000313" key="7">
    <source>
        <dbReference type="Proteomes" id="UP000315145"/>
    </source>
</evidence>
<reference evidence="5 8" key="1">
    <citation type="journal article" date="2015" name="Int. J. Syst. Evol. Microbiol.">
        <title>Algibacter amylolyticus sp. nov., isolated from intertidal sediment.</title>
        <authorList>
            <person name="Zhang D.C."/>
            <person name="Wu J."/>
            <person name="Neuner K."/>
            <person name="Yao J."/>
            <person name="Margesin R."/>
        </authorList>
    </citation>
    <scope>NUCLEOTIDE SEQUENCE [LARGE SCALE GENOMIC DNA]</scope>
    <source>
        <strain evidence="5 8">RU-4-M-4</strain>
    </source>
</reference>
<dbReference type="SUPFAM" id="SSF49785">
    <property type="entry name" value="Galactose-binding domain-like"/>
    <property type="match status" value="1"/>
</dbReference>
<dbReference type="EMBL" id="VWRS01000002">
    <property type="protein sequence ID" value="KAA5826419.1"/>
    <property type="molecule type" value="Genomic_DNA"/>
</dbReference>
<dbReference type="InterPro" id="IPR005181">
    <property type="entry name" value="SASA"/>
</dbReference>
<gene>
    <name evidence="5" type="ORF">F2B50_06270</name>
    <name evidence="6" type="ORF">FPF71_06270</name>
</gene>
<dbReference type="InterPro" id="IPR008979">
    <property type="entry name" value="Galactose-bd-like_sf"/>
</dbReference>
<organism evidence="5 8">
    <name type="scientific">Algibacter amylolyticus</name>
    <dbReference type="NCBI Taxonomy" id="1608400"/>
    <lineage>
        <taxon>Bacteria</taxon>
        <taxon>Pseudomonadati</taxon>
        <taxon>Bacteroidota</taxon>
        <taxon>Flavobacteriia</taxon>
        <taxon>Flavobacteriales</taxon>
        <taxon>Flavobacteriaceae</taxon>
        <taxon>Algibacter</taxon>
    </lineage>
</organism>
<evidence type="ECO:0000259" key="3">
    <source>
        <dbReference type="Pfam" id="PF03629"/>
    </source>
</evidence>
<dbReference type="GO" id="GO:0005975">
    <property type="term" value="P:carbohydrate metabolic process"/>
    <property type="evidence" value="ECO:0007669"/>
    <property type="project" value="InterPro"/>
</dbReference>